<evidence type="ECO:0000313" key="1">
    <source>
        <dbReference type="EMBL" id="UFQ01700.1"/>
    </source>
</evidence>
<organism evidence="1 2">
    <name type="scientific">Pseudomonas fitomaticsae</name>
    <dbReference type="NCBI Taxonomy" id="2837969"/>
    <lineage>
        <taxon>Bacteria</taxon>
        <taxon>Pseudomonadati</taxon>
        <taxon>Pseudomonadota</taxon>
        <taxon>Gammaproteobacteria</taxon>
        <taxon>Pseudomonadales</taxon>
        <taxon>Pseudomonadaceae</taxon>
        <taxon>Pseudomonas</taxon>
    </lineage>
</organism>
<dbReference type="Proteomes" id="UP001162907">
    <property type="component" value="Chromosome"/>
</dbReference>
<gene>
    <name evidence="1" type="ORF">KJY40_08395</name>
</gene>
<dbReference type="EMBL" id="CP075567">
    <property type="protein sequence ID" value="UFQ01700.1"/>
    <property type="molecule type" value="Genomic_DNA"/>
</dbReference>
<sequence>MHYGFDMELGSGELALDPLVLMDYKNELGKKVVTLQKYFLDDGKSIDAELIAKHLFPAMHCDVFISHSFNDQNAAIQLAHNLGKKGIVAFVDSMFWGSAYELLRAIDNKYSIPLGQKAYDYKRLNRSAAHVNMILASALQKMIMRSSMLLFLNTENSISTKHSVQDEKKTHSAWIHMELMFSHMVWQIEQDKNMLDAALESYSTDSLPIYHKAHTEHLKPLTYRDFSAWVRGYSNSGNPQGFAMAAKNLYRGQSRVY</sequence>
<evidence type="ECO:0008006" key="3">
    <source>
        <dbReference type="Google" id="ProtNLM"/>
    </source>
</evidence>
<reference evidence="1 2" key="1">
    <citation type="journal article" date="2022" name="Int. J. Syst. Evol. Microbiol.">
        <title>Pseudomonas fitomaticsae sp. nov., isolated at Marimurtra Botanical Garden in Blanes, Catalonia, Spain.</title>
        <authorList>
            <person name="Atanasov K.E."/>
            <person name="Galbis D.M."/>
            <person name="Cornado D."/>
            <person name="Serpico A."/>
            <person name="Sanchez G."/>
            <person name="Bosch M."/>
            <person name="Ferrer A."/>
            <person name="Altabella T."/>
        </authorList>
    </citation>
    <scope>NUCLEOTIDE SEQUENCE [LARGE SCALE GENOMIC DNA]</scope>
    <source>
        <strain evidence="1 2">FIT81</strain>
    </source>
</reference>
<protein>
    <recommendedName>
        <fullName evidence="3">TIR domain-containing protein</fullName>
    </recommendedName>
</protein>
<dbReference type="RefSeq" id="WP_230736114.1">
    <property type="nucleotide sequence ID" value="NZ_CP075567.1"/>
</dbReference>
<proteinExistence type="predicted"/>
<evidence type="ECO:0000313" key="2">
    <source>
        <dbReference type="Proteomes" id="UP001162907"/>
    </source>
</evidence>
<keyword evidence="2" id="KW-1185">Reference proteome</keyword>
<accession>A0ABY3Q6I4</accession>
<name>A0ABY3Q6I4_9PSED</name>